<keyword evidence="3" id="KW-1185">Reference proteome</keyword>
<dbReference type="Pfam" id="PF04965">
    <property type="entry name" value="GPW_gp25"/>
    <property type="match status" value="1"/>
</dbReference>
<comment type="caution">
    <text evidence="2">The sequence shown here is derived from an EMBL/GenBank/DDBJ whole genome shotgun (WGS) entry which is preliminary data.</text>
</comment>
<dbReference type="RefSeq" id="WP_136935614.1">
    <property type="nucleotide sequence ID" value="NZ_SSMQ01000093.1"/>
</dbReference>
<gene>
    <name evidence="2" type="ORF">E8A74_46435</name>
</gene>
<dbReference type="OrthoDB" id="9802846at2"/>
<protein>
    <recommendedName>
        <fullName evidence="1">IraD/Gp25-like domain-containing protein</fullName>
    </recommendedName>
</protein>
<evidence type="ECO:0000313" key="2">
    <source>
        <dbReference type="EMBL" id="TKC95821.1"/>
    </source>
</evidence>
<dbReference type="AlphaFoldDB" id="A0A4U1IPK9"/>
<dbReference type="SUPFAM" id="SSF160719">
    <property type="entry name" value="gpW/gp25-like"/>
    <property type="match status" value="1"/>
</dbReference>
<organism evidence="2 3">
    <name type="scientific">Polyangium fumosum</name>
    <dbReference type="NCBI Taxonomy" id="889272"/>
    <lineage>
        <taxon>Bacteria</taxon>
        <taxon>Pseudomonadati</taxon>
        <taxon>Myxococcota</taxon>
        <taxon>Polyangia</taxon>
        <taxon>Polyangiales</taxon>
        <taxon>Polyangiaceae</taxon>
        <taxon>Polyangium</taxon>
    </lineage>
</organism>
<dbReference type="InterPro" id="IPR007048">
    <property type="entry name" value="IraD/Gp25-like"/>
</dbReference>
<name>A0A4U1IPK9_9BACT</name>
<sequence>MKRCDYAFPFRIDGVSGQGARAPSYEAHVEQMIRQVLLTTPGERVNRPLFGAGLRRLLFAPNAEPLNATAQMLVLQALTDALAEHIDVKEVKVHGAGEVDDEGQILIRIDYVIRQTRAPQHTEVLIP</sequence>
<evidence type="ECO:0000259" key="1">
    <source>
        <dbReference type="Pfam" id="PF04965"/>
    </source>
</evidence>
<evidence type="ECO:0000313" key="3">
    <source>
        <dbReference type="Proteomes" id="UP000309215"/>
    </source>
</evidence>
<proteinExistence type="predicted"/>
<reference evidence="2 3" key="1">
    <citation type="submission" date="2019-04" db="EMBL/GenBank/DDBJ databases">
        <authorList>
            <person name="Li Y."/>
            <person name="Wang J."/>
        </authorList>
    </citation>
    <scope>NUCLEOTIDE SEQUENCE [LARGE SCALE GENOMIC DNA]</scope>
    <source>
        <strain evidence="2 3">DSM 14668</strain>
    </source>
</reference>
<feature type="domain" description="IraD/Gp25-like" evidence="1">
    <location>
        <begin position="24"/>
        <end position="117"/>
    </location>
</feature>
<dbReference type="Proteomes" id="UP000309215">
    <property type="component" value="Unassembled WGS sequence"/>
</dbReference>
<dbReference type="EMBL" id="SSMQ01000093">
    <property type="protein sequence ID" value="TKC95821.1"/>
    <property type="molecule type" value="Genomic_DNA"/>
</dbReference>
<accession>A0A4U1IPK9</accession>
<dbReference type="Gene3D" id="3.10.450.40">
    <property type="match status" value="1"/>
</dbReference>